<gene>
    <name evidence="5" type="ORF">SAMN05444141_106400</name>
</gene>
<dbReference type="AlphaFoldDB" id="A0A1I7CTD8"/>
<keyword evidence="6" id="KW-1185">Reference proteome</keyword>
<protein>
    <submittedName>
        <fullName evidence="5">Transcriptional regulator, LacI family</fullName>
    </submittedName>
</protein>
<evidence type="ECO:0000313" key="6">
    <source>
        <dbReference type="Proteomes" id="UP000183371"/>
    </source>
</evidence>
<dbReference type="InterPro" id="IPR000843">
    <property type="entry name" value="HTH_LacI"/>
</dbReference>
<keyword evidence="3" id="KW-0804">Transcription</keyword>
<dbReference type="EMBL" id="FPBD01000006">
    <property type="protein sequence ID" value="SFU02649.1"/>
    <property type="molecule type" value="Genomic_DNA"/>
</dbReference>
<dbReference type="PANTHER" id="PTHR30146">
    <property type="entry name" value="LACI-RELATED TRANSCRIPTIONAL REPRESSOR"/>
    <property type="match status" value="1"/>
</dbReference>
<name>A0A1I7CTD8_9HYPH</name>
<dbReference type="RefSeq" id="WP_054785036.1">
    <property type="nucleotide sequence ID" value="NZ_FPBD01000006.1"/>
</dbReference>
<accession>A0A1I7CTD8</accession>
<evidence type="ECO:0000256" key="2">
    <source>
        <dbReference type="ARBA" id="ARBA00023125"/>
    </source>
</evidence>
<dbReference type="Gene3D" id="1.10.260.40">
    <property type="entry name" value="lambda repressor-like DNA-binding domains"/>
    <property type="match status" value="1"/>
</dbReference>
<organism evidence="5 6">
    <name type="scientific">Pseudovibrio denitrificans</name>
    <dbReference type="NCBI Taxonomy" id="258256"/>
    <lineage>
        <taxon>Bacteria</taxon>
        <taxon>Pseudomonadati</taxon>
        <taxon>Pseudomonadota</taxon>
        <taxon>Alphaproteobacteria</taxon>
        <taxon>Hyphomicrobiales</taxon>
        <taxon>Stappiaceae</taxon>
        <taxon>Pseudovibrio</taxon>
    </lineage>
</organism>
<evidence type="ECO:0000313" key="5">
    <source>
        <dbReference type="EMBL" id="SFU02649.1"/>
    </source>
</evidence>
<dbReference type="SUPFAM" id="SSF53822">
    <property type="entry name" value="Periplasmic binding protein-like I"/>
    <property type="match status" value="1"/>
</dbReference>
<dbReference type="InterPro" id="IPR010982">
    <property type="entry name" value="Lambda_DNA-bd_dom_sf"/>
</dbReference>
<dbReference type="Proteomes" id="UP000183371">
    <property type="component" value="Unassembled WGS sequence"/>
</dbReference>
<dbReference type="GO" id="GO:0000976">
    <property type="term" value="F:transcription cis-regulatory region binding"/>
    <property type="evidence" value="ECO:0007669"/>
    <property type="project" value="TreeGrafter"/>
</dbReference>
<evidence type="ECO:0000259" key="4">
    <source>
        <dbReference type="PROSITE" id="PS50932"/>
    </source>
</evidence>
<reference evidence="6" key="1">
    <citation type="submission" date="2016-10" db="EMBL/GenBank/DDBJ databases">
        <authorList>
            <person name="Varghese N."/>
            <person name="Submissions S."/>
        </authorList>
    </citation>
    <scope>NUCLEOTIDE SEQUENCE [LARGE SCALE GENOMIC DNA]</scope>
    <source>
        <strain evidence="6">DSM 17465</strain>
    </source>
</reference>
<dbReference type="PANTHER" id="PTHR30146:SF109">
    <property type="entry name" value="HTH-TYPE TRANSCRIPTIONAL REGULATOR GALS"/>
    <property type="match status" value="1"/>
</dbReference>
<keyword evidence="2" id="KW-0238">DNA-binding</keyword>
<proteinExistence type="predicted"/>
<keyword evidence="1" id="KW-0805">Transcription regulation</keyword>
<dbReference type="Pfam" id="PF13377">
    <property type="entry name" value="Peripla_BP_3"/>
    <property type="match status" value="1"/>
</dbReference>
<dbReference type="InterPro" id="IPR028082">
    <property type="entry name" value="Peripla_BP_I"/>
</dbReference>
<evidence type="ECO:0000256" key="3">
    <source>
        <dbReference type="ARBA" id="ARBA00023163"/>
    </source>
</evidence>
<feature type="domain" description="HTH lacI-type" evidence="4">
    <location>
        <begin position="5"/>
        <end position="59"/>
    </location>
</feature>
<evidence type="ECO:0000256" key="1">
    <source>
        <dbReference type="ARBA" id="ARBA00023015"/>
    </source>
</evidence>
<dbReference type="PROSITE" id="PS50932">
    <property type="entry name" value="HTH_LACI_2"/>
    <property type="match status" value="1"/>
</dbReference>
<dbReference type="SMART" id="SM00354">
    <property type="entry name" value="HTH_LACI"/>
    <property type="match status" value="1"/>
</dbReference>
<sequence length="350" mass="38718">MAQRPTIKTIAKETGLSTATVSKALNASPQVRPRTRDKVLQAAKELGYELNISGVQLRTGKTYQIAMVTVIASPDDDEWAGVGYTQLISGISRAIAHTPYRVVQYQVASFDESFEVIKRIVQNKKADGIIISGTRVNDPRISFMQEKEFPFVTYGTSDASAPHAYVDTDNRRIVTICVDRLLSKGHRRIAMINAREELNYTQNRVEAYTASLSRAGLSFDPSLIAYGRLTPAFGREQLFEMSMFEEPPTAYICANEATAMGVLSGFQVRGMEHGRDAVVIATDDLNVSQYFSPPITTCYLPISKPSETLGQFMLDLIGGEDPKNLQKLFVPDLIERGADTCNLEKQQAQS</sequence>
<dbReference type="GO" id="GO:0003700">
    <property type="term" value="F:DNA-binding transcription factor activity"/>
    <property type="evidence" value="ECO:0007669"/>
    <property type="project" value="TreeGrafter"/>
</dbReference>
<dbReference type="Pfam" id="PF00356">
    <property type="entry name" value="LacI"/>
    <property type="match status" value="1"/>
</dbReference>
<dbReference type="Gene3D" id="3.40.50.2300">
    <property type="match status" value="2"/>
</dbReference>
<dbReference type="CDD" id="cd01392">
    <property type="entry name" value="HTH_LacI"/>
    <property type="match status" value="1"/>
</dbReference>
<dbReference type="SUPFAM" id="SSF47413">
    <property type="entry name" value="lambda repressor-like DNA-binding domains"/>
    <property type="match status" value="1"/>
</dbReference>
<dbReference type="InterPro" id="IPR046335">
    <property type="entry name" value="LacI/GalR-like_sensor"/>
</dbReference>